<dbReference type="EMBL" id="MF782455">
    <property type="protein sequence ID" value="ATZ80592.1"/>
    <property type="molecule type" value="Genomic_DNA"/>
</dbReference>
<organism evidence="1">
    <name type="scientific">Bodo saltans virus</name>
    <dbReference type="NCBI Taxonomy" id="2024608"/>
    <lineage>
        <taxon>Viruses</taxon>
        <taxon>Varidnaviria</taxon>
        <taxon>Bamfordvirae</taxon>
        <taxon>Nucleocytoviricota</taxon>
        <taxon>Megaviricetes</taxon>
        <taxon>Imitervirales</taxon>
        <taxon>Mimiviridae</taxon>
        <taxon>Klosneuvirinae</taxon>
        <taxon>Theiavirus</taxon>
        <taxon>Theiavirus salishense</taxon>
    </lineage>
</organism>
<gene>
    <name evidence="1" type="ORF">BMW23_0545</name>
</gene>
<protein>
    <submittedName>
        <fullName evidence="1">Uncharacterized protein</fullName>
    </submittedName>
</protein>
<name>A0A2H4UUJ2_9VIRU</name>
<accession>A0A2H4UUJ2</accession>
<keyword evidence="2" id="KW-1185">Reference proteome</keyword>
<sequence length="80" mass="9572">MLFLGIMFIIINLILNYNEIKPHVEYKYIDRTLEQKQNEEEYVSDIFAGMFTDQSAWVISADNFDRKKQNEINKFFISQA</sequence>
<reference evidence="1" key="1">
    <citation type="journal article" date="2017" name="Elife">
        <title>The kinetoplastid-infecting Bodo saltans virus (BsV), a window into the most abundant giant viruses in the sea.</title>
        <authorList>
            <person name="Deeg C.M."/>
            <person name="Chow C.-E.T."/>
            <person name="Suttle C.A."/>
        </authorList>
    </citation>
    <scope>NUCLEOTIDE SEQUENCE</scope>
    <source>
        <strain evidence="1">NG1</strain>
    </source>
</reference>
<evidence type="ECO:0000313" key="1">
    <source>
        <dbReference type="EMBL" id="ATZ80592.1"/>
    </source>
</evidence>
<proteinExistence type="predicted"/>
<dbReference type="Proteomes" id="UP000240325">
    <property type="component" value="Segment"/>
</dbReference>
<evidence type="ECO:0000313" key="2">
    <source>
        <dbReference type="Proteomes" id="UP000240325"/>
    </source>
</evidence>